<sequence length="456" mass="51521">MHEKLTELYEKLSNLHTTVSEIAFPRENLIELGTYTFPFLNSEDLKYLPEMLAHKVGKIKKYTPSNDDIASIDSIIEAINQAQPNLQHLNHGQPNVSGPAIQSYLLSMLFISNEINELFSFEVLSNRELLPKRILNRLELYNSNLNSIAEETGSIQEKINTINEAYDAAEGLPTTLKSLRETNEEISKLKDNSFENESSIQKNLNASETALNEINTTKNKIKDLSENITSDAEKYLKNLKNQAQNYIDKCEEAFRTTTSKGLAGAFEDKAKKLNRSIQFWVAGLIGALTSGAFVGYTRLHALEGYLADPNSTGLKLVIQLILSVLSVGAPLWFAWLATKQIGQRFRLAEDYEFKASVSKAYEGYRREALQLDEDFSQRLFGNALSRLEEPPLRFVEETAHSSPLMEILSSDNFKKLVEQGGEKFDAVLEKAGLQKKNNERNEKVKEHQETITEENN</sequence>
<evidence type="ECO:0000256" key="2">
    <source>
        <dbReference type="SAM" id="MobiDB-lite"/>
    </source>
</evidence>
<keyword evidence="3" id="KW-0812">Transmembrane</keyword>
<feature type="region of interest" description="Disordered" evidence="2">
    <location>
        <begin position="437"/>
        <end position="456"/>
    </location>
</feature>
<dbReference type="Proteomes" id="UP001567731">
    <property type="component" value="Unassembled WGS sequence"/>
</dbReference>
<reference evidence="4 5" key="1">
    <citation type="submission" date="2023-06" db="EMBL/GenBank/DDBJ databases">
        <title>Genome characterization of Enterobacterales and Pseudomonas spp isolates with different phenotypes to cefepime-taniborbactam.</title>
        <authorList>
            <person name="Hernandez-Garcia M."/>
            <person name="Garcia-Castillo M."/>
            <person name="Ruiz-Garbajosa P."/>
            <person name="Canton R."/>
        </authorList>
    </citation>
    <scope>NUCLEOTIDE SEQUENCE [LARGE SCALE GENOMIC DNA]</scope>
    <source>
        <strain evidence="4 5">A003</strain>
    </source>
</reference>
<dbReference type="EMBL" id="JAUEHC010000009">
    <property type="protein sequence ID" value="MEZ4050914.1"/>
    <property type="molecule type" value="Genomic_DNA"/>
</dbReference>
<name>A0ABV4JFN6_9ENTR</name>
<feature type="coiled-coil region" evidence="1">
    <location>
        <begin position="207"/>
        <end position="256"/>
    </location>
</feature>
<comment type="caution">
    <text evidence="4">The sequence shown here is derived from an EMBL/GenBank/DDBJ whole genome shotgun (WGS) entry which is preliminary data.</text>
</comment>
<keyword evidence="1" id="KW-0175">Coiled coil</keyword>
<feature type="transmembrane region" description="Helical" evidence="3">
    <location>
        <begin position="277"/>
        <end position="296"/>
    </location>
</feature>
<dbReference type="RefSeq" id="WP_063924026.1">
    <property type="nucleotide sequence ID" value="NZ_JAUEHC010000009.1"/>
</dbReference>
<keyword evidence="5" id="KW-1185">Reference proteome</keyword>
<feature type="transmembrane region" description="Helical" evidence="3">
    <location>
        <begin position="316"/>
        <end position="337"/>
    </location>
</feature>
<feature type="compositionally biased region" description="Basic and acidic residues" evidence="2">
    <location>
        <begin position="437"/>
        <end position="450"/>
    </location>
</feature>
<evidence type="ECO:0000256" key="3">
    <source>
        <dbReference type="SAM" id="Phobius"/>
    </source>
</evidence>
<accession>A0ABV4JFN6</accession>
<gene>
    <name evidence="4" type="ORF">QVM81_04885</name>
</gene>
<evidence type="ECO:0000313" key="5">
    <source>
        <dbReference type="Proteomes" id="UP001567731"/>
    </source>
</evidence>
<protein>
    <submittedName>
        <fullName evidence="4">Uncharacterized protein</fullName>
    </submittedName>
</protein>
<proteinExistence type="predicted"/>
<keyword evidence="3" id="KW-1133">Transmembrane helix</keyword>
<organism evidence="4 5">
    <name type="scientific">Enterobacter rongchengensis</name>
    <dbReference type="NCBI Taxonomy" id="3030999"/>
    <lineage>
        <taxon>Bacteria</taxon>
        <taxon>Pseudomonadati</taxon>
        <taxon>Pseudomonadota</taxon>
        <taxon>Gammaproteobacteria</taxon>
        <taxon>Enterobacterales</taxon>
        <taxon>Enterobacteriaceae</taxon>
        <taxon>Enterobacter</taxon>
    </lineage>
</organism>
<evidence type="ECO:0000256" key="1">
    <source>
        <dbReference type="SAM" id="Coils"/>
    </source>
</evidence>
<evidence type="ECO:0000313" key="4">
    <source>
        <dbReference type="EMBL" id="MEZ4050914.1"/>
    </source>
</evidence>
<keyword evidence="3" id="KW-0472">Membrane</keyword>